<dbReference type="EMBL" id="PDNB01000113">
    <property type="protein sequence ID" value="PGH06945.1"/>
    <property type="molecule type" value="Genomic_DNA"/>
</dbReference>
<dbReference type="Proteomes" id="UP000223968">
    <property type="component" value="Unassembled WGS sequence"/>
</dbReference>
<gene>
    <name evidence="2" type="ORF">AJ79_06419</name>
</gene>
<protein>
    <submittedName>
        <fullName evidence="2">Uncharacterized protein</fullName>
    </submittedName>
</protein>
<keyword evidence="3" id="KW-1185">Reference proteome</keyword>
<comment type="caution">
    <text evidence="2">The sequence shown here is derived from an EMBL/GenBank/DDBJ whole genome shotgun (WGS) entry which is preliminary data.</text>
</comment>
<organism evidence="2 3">
    <name type="scientific">Helicocarpus griseus UAMH5409</name>
    <dbReference type="NCBI Taxonomy" id="1447875"/>
    <lineage>
        <taxon>Eukaryota</taxon>
        <taxon>Fungi</taxon>
        <taxon>Dikarya</taxon>
        <taxon>Ascomycota</taxon>
        <taxon>Pezizomycotina</taxon>
        <taxon>Eurotiomycetes</taxon>
        <taxon>Eurotiomycetidae</taxon>
        <taxon>Onygenales</taxon>
        <taxon>Ajellomycetaceae</taxon>
        <taxon>Helicocarpus</taxon>
    </lineage>
</organism>
<proteinExistence type="predicted"/>
<dbReference type="STRING" id="1447875.A0A2B7XDC3"/>
<dbReference type="OrthoDB" id="2740448at2759"/>
<name>A0A2B7XDC3_9EURO</name>
<accession>A0A2B7XDC3</accession>
<reference evidence="2 3" key="1">
    <citation type="submission" date="2017-10" db="EMBL/GenBank/DDBJ databases">
        <title>Comparative genomics in systemic dimorphic fungi from Ajellomycetaceae.</title>
        <authorList>
            <person name="Munoz J.F."/>
            <person name="Mcewen J.G."/>
            <person name="Clay O.K."/>
            <person name="Cuomo C.A."/>
        </authorList>
    </citation>
    <scope>NUCLEOTIDE SEQUENCE [LARGE SCALE GENOMIC DNA]</scope>
    <source>
        <strain evidence="2 3">UAMH5409</strain>
    </source>
</reference>
<evidence type="ECO:0000313" key="3">
    <source>
        <dbReference type="Proteomes" id="UP000223968"/>
    </source>
</evidence>
<dbReference type="AlphaFoldDB" id="A0A2B7XDC3"/>
<evidence type="ECO:0000313" key="2">
    <source>
        <dbReference type="EMBL" id="PGH06945.1"/>
    </source>
</evidence>
<feature type="region of interest" description="Disordered" evidence="1">
    <location>
        <begin position="1"/>
        <end position="21"/>
    </location>
</feature>
<evidence type="ECO:0000256" key="1">
    <source>
        <dbReference type="SAM" id="MobiDB-lite"/>
    </source>
</evidence>
<sequence>MATPESPEQHTQSPSPSPTISTLKTNQPFWYKLHVLIHDLRNYTTDPTVLSLDATGETLEQTIAQTLEERLNRRMKKRVGSGDYRVCAAHDLAPVPERAFGIDYKRLGRDERVLELKGEVWEGLEGKGGRGRRRRGGRGDE</sequence>